<keyword evidence="1" id="KW-0472">Membrane</keyword>
<evidence type="ECO:0000256" key="1">
    <source>
        <dbReference type="SAM" id="Phobius"/>
    </source>
</evidence>
<keyword evidence="3" id="KW-1185">Reference proteome</keyword>
<dbReference type="AlphaFoldDB" id="X6NWB1"/>
<dbReference type="Proteomes" id="UP000023152">
    <property type="component" value="Unassembled WGS sequence"/>
</dbReference>
<sequence>MRHLEMSAIGCLFQFYFSNIVIVLNKICFQCARDLKGTKVFSTKKVVLTAEFFFVGKKESIQLQGLAYSNITPKYRLDKEDGEKKKKKEKKPFFFVQIVLFSFFFYESEKVFLFFKKNYASEDVVFKFTQHGAHSQITPSSMYSSAKVQKNIRFLYT</sequence>
<reference evidence="2 3" key="1">
    <citation type="journal article" date="2013" name="Curr. Biol.">
        <title>The Genome of the Foraminiferan Reticulomyxa filosa.</title>
        <authorList>
            <person name="Glockner G."/>
            <person name="Hulsmann N."/>
            <person name="Schleicher M."/>
            <person name="Noegel A.A."/>
            <person name="Eichinger L."/>
            <person name="Gallinger C."/>
            <person name="Pawlowski J."/>
            <person name="Sierra R."/>
            <person name="Euteneuer U."/>
            <person name="Pillet L."/>
            <person name="Moustafa A."/>
            <person name="Platzer M."/>
            <person name="Groth M."/>
            <person name="Szafranski K."/>
            <person name="Schliwa M."/>
        </authorList>
    </citation>
    <scope>NUCLEOTIDE SEQUENCE [LARGE SCALE GENOMIC DNA]</scope>
</reference>
<proteinExistence type="predicted"/>
<evidence type="ECO:0000313" key="3">
    <source>
        <dbReference type="Proteomes" id="UP000023152"/>
    </source>
</evidence>
<name>X6NWB1_RETFI</name>
<comment type="caution">
    <text evidence="2">The sequence shown here is derived from an EMBL/GenBank/DDBJ whole genome shotgun (WGS) entry which is preliminary data.</text>
</comment>
<keyword evidence="1" id="KW-1133">Transmembrane helix</keyword>
<accession>X6NWB1</accession>
<keyword evidence="1" id="KW-0812">Transmembrane</keyword>
<dbReference type="EMBL" id="ASPP01005404">
    <property type="protein sequence ID" value="ETO30600.1"/>
    <property type="molecule type" value="Genomic_DNA"/>
</dbReference>
<feature type="transmembrane region" description="Helical" evidence="1">
    <location>
        <begin position="93"/>
        <end position="115"/>
    </location>
</feature>
<evidence type="ECO:0000313" key="2">
    <source>
        <dbReference type="EMBL" id="ETO30600.1"/>
    </source>
</evidence>
<gene>
    <name evidence="2" type="ORF">RFI_06521</name>
</gene>
<organism evidence="2 3">
    <name type="scientific">Reticulomyxa filosa</name>
    <dbReference type="NCBI Taxonomy" id="46433"/>
    <lineage>
        <taxon>Eukaryota</taxon>
        <taxon>Sar</taxon>
        <taxon>Rhizaria</taxon>
        <taxon>Retaria</taxon>
        <taxon>Foraminifera</taxon>
        <taxon>Monothalamids</taxon>
        <taxon>Reticulomyxidae</taxon>
        <taxon>Reticulomyxa</taxon>
    </lineage>
</organism>
<protein>
    <submittedName>
        <fullName evidence="2">Uncharacterized protein</fullName>
    </submittedName>
</protein>
<feature type="transmembrane region" description="Helical" evidence="1">
    <location>
        <begin position="6"/>
        <end position="29"/>
    </location>
</feature>